<reference evidence="1" key="1">
    <citation type="submission" date="2019-03" db="EMBL/GenBank/DDBJ databases">
        <title>Candidatus Syntrophosphaera thermopropionivorans: a novel player in syntrophic propionate oxidation during anaerobic digestion.</title>
        <authorList>
            <person name="Dyksma S."/>
        </authorList>
    </citation>
    <scope>NUCLEOTIDE SEQUENCE</scope>
    <source>
        <strain evidence="1">W5</strain>
    </source>
</reference>
<gene>
    <name evidence="1" type="ORF">E0946_01435</name>
</gene>
<proteinExistence type="predicted"/>
<evidence type="ECO:0000313" key="2">
    <source>
        <dbReference type="Proteomes" id="UP000294588"/>
    </source>
</evidence>
<dbReference type="Proteomes" id="UP000294588">
    <property type="component" value="Unassembled WGS sequence"/>
</dbReference>
<organism evidence="1 2">
    <name type="scientific">Candidatus Syntrophosphaera thermopropionivorans</name>
    <dbReference type="NCBI Taxonomy" id="2593015"/>
    <lineage>
        <taxon>Bacteria</taxon>
        <taxon>Pseudomonadati</taxon>
        <taxon>Candidatus Cloacimonadota</taxon>
        <taxon>Candidatus Cloacimonadia</taxon>
        <taxon>Candidatus Cloacimonadales</taxon>
        <taxon>Candidatus Cloacimonadaceae</taxon>
        <taxon>Candidatus Syntrophosphaera</taxon>
    </lineage>
</organism>
<accession>A0AC61QKS7</accession>
<sequence length="225" mass="25907">MDGNGRWAAKRHRPRVYGHRAGARAVRKVVELATEIKLGYLTIYAFSTENWKRPANEVQALLKLLKDYLIKELPELNRENIKVRIIGTQDRLDPSYLTEIHQLAGETAQNTGLNLNIAFNYGGRLEIIEGIKKLFQESKNNPELVDNLTPQTFGNYLYTAGQPDPDLIIRTSGEYRLSNFLLWQSAYAEIYITETLWPDFDKVEFLKAIIDFQGRKRRFGGIESE</sequence>
<comment type="caution">
    <text evidence="1">The sequence shown here is derived from an EMBL/GenBank/DDBJ whole genome shotgun (WGS) entry which is preliminary data.</text>
</comment>
<dbReference type="EMBL" id="SMOG01000002">
    <property type="protein sequence ID" value="TDF74235.1"/>
    <property type="molecule type" value="Genomic_DNA"/>
</dbReference>
<evidence type="ECO:0000313" key="1">
    <source>
        <dbReference type="EMBL" id="TDF74235.1"/>
    </source>
</evidence>
<keyword evidence="1" id="KW-0808">Transferase</keyword>
<name>A0AC61QKS7_9BACT</name>
<keyword evidence="2" id="KW-1185">Reference proteome</keyword>
<protein>
    <submittedName>
        <fullName evidence="1">Isoprenyl transferase</fullName>
    </submittedName>
</protein>